<protein>
    <submittedName>
        <fullName evidence="1">Uncharacterized protein</fullName>
    </submittedName>
</protein>
<reference evidence="1 2" key="1">
    <citation type="journal article" date="2015" name="Proc. Natl. Acad. Sci. U.S.A.">
        <title>The resurrection genome of Boea hygrometrica: A blueprint for survival of dehydration.</title>
        <authorList>
            <person name="Xiao L."/>
            <person name="Yang G."/>
            <person name="Zhang L."/>
            <person name="Yang X."/>
            <person name="Zhao S."/>
            <person name="Ji Z."/>
            <person name="Zhou Q."/>
            <person name="Hu M."/>
            <person name="Wang Y."/>
            <person name="Chen M."/>
            <person name="Xu Y."/>
            <person name="Jin H."/>
            <person name="Xiao X."/>
            <person name="Hu G."/>
            <person name="Bao F."/>
            <person name="Hu Y."/>
            <person name="Wan P."/>
            <person name="Li L."/>
            <person name="Deng X."/>
            <person name="Kuang T."/>
            <person name="Xiang C."/>
            <person name="Zhu J.K."/>
            <person name="Oliver M.J."/>
            <person name="He Y."/>
        </authorList>
    </citation>
    <scope>NUCLEOTIDE SEQUENCE [LARGE SCALE GENOMIC DNA]</scope>
    <source>
        <strain evidence="2">cv. XS01</strain>
    </source>
</reference>
<gene>
    <name evidence="1" type="ORF">F511_14765</name>
</gene>
<keyword evidence="2" id="KW-1185">Reference proteome</keyword>
<accession>A0A2Z7BKY5</accession>
<evidence type="ECO:0000313" key="2">
    <source>
        <dbReference type="Proteomes" id="UP000250235"/>
    </source>
</evidence>
<sequence length="126" mass="13908">MDISTERWRVRAWYRSESEQGAHFSVTPNTAKPHSTIRLSVFAPRFRSFRSGRSTIFTPIPCKKTPSQSILRHDLKLGNGGLLSGSGTGGTAVPPPFLQTMLLVDSSANQQDSVWGDGCEINGFRR</sequence>
<dbReference type="AlphaFoldDB" id="A0A2Z7BKY5"/>
<dbReference type="Proteomes" id="UP000250235">
    <property type="component" value="Unassembled WGS sequence"/>
</dbReference>
<evidence type="ECO:0000313" key="1">
    <source>
        <dbReference type="EMBL" id="KZV32641.1"/>
    </source>
</evidence>
<dbReference type="EMBL" id="KV006399">
    <property type="protein sequence ID" value="KZV32641.1"/>
    <property type="molecule type" value="Genomic_DNA"/>
</dbReference>
<organism evidence="1 2">
    <name type="scientific">Dorcoceras hygrometricum</name>
    <dbReference type="NCBI Taxonomy" id="472368"/>
    <lineage>
        <taxon>Eukaryota</taxon>
        <taxon>Viridiplantae</taxon>
        <taxon>Streptophyta</taxon>
        <taxon>Embryophyta</taxon>
        <taxon>Tracheophyta</taxon>
        <taxon>Spermatophyta</taxon>
        <taxon>Magnoliopsida</taxon>
        <taxon>eudicotyledons</taxon>
        <taxon>Gunneridae</taxon>
        <taxon>Pentapetalae</taxon>
        <taxon>asterids</taxon>
        <taxon>lamiids</taxon>
        <taxon>Lamiales</taxon>
        <taxon>Gesneriaceae</taxon>
        <taxon>Didymocarpoideae</taxon>
        <taxon>Trichosporeae</taxon>
        <taxon>Loxocarpinae</taxon>
        <taxon>Dorcoceras</taxon>
    </lineage>
</organism>
<proteinExistence type="predicted"/>
<name>A0A2Z7BKY5_9LAMI</name>